<sequence>MAGHDRDLALFSTLEGSTEELSLEFSGLAHDMLAVDEVGLVASGSKVSSINLDASFFGPESNTLAEHAEKVADTLHHVGNHSEGLIVEPPHHSPSNSKEVSGVRSAAAHRGSTWSSIFGTVQKSSHEATLEFIPPEIIDGKLIIRRFEEDIENDVAEWQNTLVGYFLEPKPPYFVTKNSVNRMWESQSVLIRILFGDLFLCYAKFRLGDSLPGMLWCNERNRRWATNSSLLPSVLLRAIITDVYGKFDGFPNEVRDNERNRRLSETWNFELSWGLTRVKWAIAGKCDDGSVLEMELYAVQRGLEVAHGMGYTRLQIESDSLWGVKCITQDCHRPWKLWSLLTEIDKLRAGLYGDC</sequence>
<proteinExistence type="predicted"/>
<organism evidence="1 2">
    <name type="scientific">Tetracentron sinense</name>
    <name type="common">Spur-leaf</name>
    <dbReference type="NCBI Taxonomy" id="13715"/>
    <lineage>
        <taxon>Eukaryota</taxon>
        <taxon>Viridiplantae</taxon>
        <taxon>Streptophyta</taxon>
        <taxon>Embryophyta</taxon>
        <taxon>Tracheophyta</taxon>
        <taxon>Spermatophyta</taxon>
        <taxon>Magnoliopsida</taxon>
        <taxon>Trochodendrales</taxon>
        <taxon>Trochodendraceae</taxon>
        <taxon>Tetracentron</taxon>
    </lineage>
</organism>
<dbReference type="Proteomes" id="UP000655225">
    <property type="component" value="Unassembled WGS sequence"/>
</dbReference>
<dbReference type="InterPro" id="IPR036397">
    <property type="entry name" value="RNaseH_sf"/>
</dbReference>
<dbReference type="InterPro" id="IPR044730">
    <property type="entry name" value="RNase_H-like_dom_plant"/>
</dbReference>
<protein>
    <recommendedName>
        <fullName evidence="3">RNase H type-1 domain-containing protein</fullName>
    </recommendedName>
</protein>
<dbReference type="SUPFAM" id="SSF53098">
    <property type="entry name" value="Ribonuclease H-like"/>
    <property type="match status" value="1"/>
</dbReference>
<evidence type="ECO:0008006" key="3">
    <source>
        <dbReference type="Google" id="ProtNLM"/>
    </source>
</evidence>
<dbReference type="AlphaFoldDB" id="A0A835DCG0"/>
<dbReference type="CDD" id="cd06222">
    <property type="entry name" value="RNase_H_like"/>
    <property type="match status" value="1"/>
</dbReference>
<dbReference type="OrthoDB" id="1933472at2759"/>
<comment type="caution">
    <text evidence="1">The sequence shown here is derived from an EMBL/GenBank/DDBJ whole genome shotgun (WGS) entry which is preliminary data.</text>
</comment>
<name>A0A835DCG0_TETSI</name>
<evidence type="ECO:0000313" key="1">
    <source>
        <dbReference type="EMBL" id="KAF8395672.1"/>
    </source>
</evidence>
<dbReference type="GO" id="GO:0003676">
    <property type="term" value="F:nucleic acid binding"/>
    <property type="evidence" value="ECO:0007669"/>
    <property type="project" value="InterPro"/>
</dbReference>
<accession>A0A835DCG0</accession>
<dbReference type="EMBL" id="JABCRI010000013">
    <property type="protein sequence ID" value="KAF8395672.1"/>
    <property type="molecule type" value="Genomic_DNA"/>
</dbReference>
<dbReference type="InterPro" id="IPR012337">
    <property type="entry name" value="RNaseH-like_sf"/>
</dbReference>
<dbReference type="Gene3D" id="3.30.420.10">
    <property type="entry name" value="Ribonuclease H-like superfamily/Ribonuclease H"/>
    <property type="match status" value="1"/>
</dbReference>
<evidence type="ECO:0000313" key="2">
    <source>
        <dbReference type="Proteomes" id="UP000655225"/>
    </source>
</evidence>
<keyword evidence="2" id="KW-1185">Reference proteome</keyword>
<gene>
    <name evidence="1" type="ORF">HHK36_019622</name>
</gene>
<reference evidence="1 2" key="1">
    <citation type="submission" date="2020-04" db="EMBL/GenBank/DDBJ databases">
        <title>Plant Genome Project.</title>
        <authorList>
            <person name="Zhang R.-G."/>
        </authorList>
    </citation>
    <scope>NUCLEOTIDE SEQUENCE [LARGE SCALE GENOMIC DNA]</scope>
    <source>
        <strain evidence="1">YNK0</strain>
        <tissue evidence="1">Leaf</tissue>
    </source>
</reference>